<dbReference type="Proteomes" id="UP000265903">
    <property type="component" value="Unassembled WGS sequence"/>
</dbReference>
<feature type="signal peptide" evidence="1">
    <location>
        <begin position="1"/>
        <end position="28"/>
    </location>
</feature>
<dbReference type="RefSeq" id="WP_206074773.1">
    <property type="nucleotide sequence ID" value="NZ_QMDL01000001.1"/>
</dbReference>
<evidence type="ECO:0008006" key="4">
    <source>
        <dbReference type="Google" id="ProtNLM"/>
    </source>
</evidence>
<dbReference type="SUPFAM" id="SSF53850">
    <property type="entry name" value="Periplasmic binding protein-like II"/>
    <property type="match status" value="1"/>
</dbReference>
<name>A0A3M2RM33_9GAMM</name>
<gene>
    <name evidence="2" type="ORF">DOQ08_01018</name>
</gene>
<dbReference type="AlphaFoldDB" id="A0A3M2RM33"/>
<comment type="caution">
    <text evidence="2">The sequence shown here is derived from an EMBL/GenBank/DDBJ whole genome shotgun (WGS) entry which is preliminary data.</text>
</comment>
<evidence type="ECO:0000313" key="3">
    <source>
        <dbReference type="Proteomes" id="UP000265903"/>
    </source>
</evidence>
<sequence>MAALNRKRPFKARSLLRLLCAVICLPLAAEVRVTDISKDYTLWYRNYDNPAIHSLVELALKKTPEYGSFRLIRSEELSQGRVLRELASNNSKLVDIANVATSPDRESELTPIPIPVDGGLLGFRVCLVLPENLRKFHGITNIEDLYSRNIRIGQGAHWPDTPILESNGVNVITHTRYEILFGMLKNRRFECYARGVSEVMFEMERDDAKGLVIEPTLLLAYPMPSYLFVAPNDHETAQRIQLGLERAINDGSFAEYLKHSFGESVASLNLNRRTVIALKNPHLTDDSEYVARRILDNLKRRIDYLTDDS</sequence>
<dbReference type="EMBL" id="QMDL01000001">
    <property type="protein sequence ID" value="RMJ06331.1"/>
    <property type="molecule type" value="Genomic_DNA"/>
</dbReference>
<evidence type="ECO:0000313" key="2">
    <source>
        <dbReference type="EMBL" id="RMJ06331.1"/>
    </source>
</evidence>
<protein>
    <recommendedName>
        <fullName evidence="4">Bacterial extracellular solute-binding protein, family 3</fullName>
    </recommendedName>
</protein>
<accession>A0A3M2RM33</accession>
<evidence type="ECO:0000256" key="1">
    <source>
        <dbReference type="SAM" id="SignalP"/>
    </source>
</evidence>
<keyword evidence="1" id="KW-0732">Signal</keyword>
<organism evidence="2 3">
    <name type="scientific">Marinobacter litoralis</name>
    <dbReference type="NCBI Taxonomy" id="187981"/>
    <lineage>
        <taxon>Bacteria</taxon>
        <taxon>Pseudomonadati</taxon>
        <taxon>Pseudomonadota</taxon>
        <taxon>Gammaproteobacteria</taxon>
        <taxon>Pseudomonadales</taxon>
        <taxon>Marinobacteraceae</taxon>
        <taxon>Marinobacter</taxon>
    </lineage>
</organism>
<reference evidence="2 3" key="1">
    <citation type="submission" date="2018-08" db="EMBL/GenBank/DDBJ databases">
        <title>Whole Genome Sequence of the Moderate Halophilic Marine Bacterium Marinobacter litoralis Sw-45.</title>
        <authorList>
            <person name="Musa H."/>
        </authorList>
    </citation>
    <scope>NUCLEOTIDE SEQUENCE [LARGE SCALE GENOMIC DNA]</scope>
    <source>
        <strain evidence="2 3">Sw-45</strain>
    </source>
</reference>
<keyword evidence="3" id="KW-1185">Reference proteome</keyword>
<proteinExistence type="predicted"/>
<feature type="chain" id="PRO_5017920983" description="Bacterial extracellular solute-binding protein, family 3" evidence="1">
    <location>
        <begin position="29"/>
        <end position="309"/>
    </location>
</feature>